<keyword evidence="3" id="KW-1185">Reference proteome</keyword>
<dbReference type="SMART" id="SM00461">
    <property type="entry name" value="WH1"/>
    <property type="match status" value="1"/>
</dbReference>
<dbReference type="EMBL" id="CP045904">
    <property type="protein sequence ID" value="QQP36346.1"/>
    <property type="molecule type" value="Genomic_DNA"/>
</dbReference>
<dbReference type="OrthoDB" id="31170at2759"/>
<dbReference type="AlphaFoldDB" id="A0A7T8GRR2"/>
<proteinExistence type="predicted"/>
<evidence type="ECO:0000259" key="1">
    <source>
        <dbReference type="PROSITE" id="PS50229"/>
    </source>
</evidence>
<dbReference type="PANTHER" id="PTHR11202">
    <property type="entry name" value="SPROUTY-RELATED, EVH1 DOMAIN-CONTAINING PROTEIN FAMILY MEMBER"/>
    <property type="match status" value="1"/>
</dbReference>
<gene>
    <name evidence="2" type="ORF">FKW44_021414</name>
</gene>
<dbReference type="SUPFAM" id="SSF50729">
    <property type="entry name" value="PH domain-like"/>
    <property type="match status" value="1"/>
</dbReference>
<evidence type="ECO:0000313" key="2">
    <source>
        <dbReference type="EMBL" id="QQP36346.1"/>
    </source>
</evidence>
<dbReference type="GO" id="GO:0017124">
    <property type="term" value="F:SH3 domain binding"/>
    <property type="evidence" value="ECO:0007669"/>
    <property type="project" value="TreeGrafter"/>
</dbReference>
<evidence type="ECO:0000313" key="3">
    <source>
        <dbReference type="Proteomes" id="UP000595437"/>
    </source>
</evidence>
<feature type="domain" description="WH1" evidence="1">
    <location>
        <begin position="1"/>
        <end position="99"/>
    </location>
</feature>
<feature type="non-terminal residue" evidence="2">
    <location>
        <position position="1"/>
    </location>
</feature>
<dbReference type="Proteomes" id="UP000595437">
    <property type="component" value="Chromosome 15"/>
</dbReference>
<dbReference type="Gene3D" id="2.30.29.30">
    <property type="entry name" value="Pleckstrin-homology domain (PH domain)/Phosphotyrosine-binding domain (PTB)"/>
    <property type="match status" value="1"/>
</dbReference>
<dbReference type="InterPro" id="IPR000697">
    <property type="entry name" value="WH1/EVH1_dom"/>
</dbReference>
<protein>
    <recommendedName>
        <fullName evidence="1">WH1 domain-containing protein</fullName>
    </recommendedName>
</protein>
<dbReference type="InterPro" id="IPR011993">
    <property type="entry name" value="PH-like_dom_sf"/>
</dbReference>
<dbReference type="PANTHER" id="PTHR11202:SF22">
    <property type="entry name" value="PROTEIN ENABLED"/>
    <property type="match status" value="1"/>
</dbReference>
<organism evidence="2 3">
    <name type="scientific">Caligus rogercresseyi</name>
    <name type="common">Sea louse</name>
    <dbReference type="NCBI Taxonomy" id="217165"/>
    <lineage>
        <taxon>Eukaryota</taxon>
        <taxon>Metazoa</taxon>
        <taxon>Ecdysozoa</taxon>
        <taxon>Arthropoda</taxon>
        <taxon>Crustacea</taxon>
        <taxon>Multicrustacea</taxon>
        <taxon>Hexanauplia</taxon>
        <taxon>Copepoda</taxon>
        <taxon>Siphonostomatoida</taxon>
        <taxon>Caligidae</taxon>
        <taxon>Caligus</taxon>
    </lineage>
</organism>
<reference evidence="3" key="1">
    <citation type="submission" date="2021-01" db="EMBL/GenBank/DDBJ databases">
        <title>Caligus Genome Assembly.</title>
        <authorList>
            <person name="Gallardo-Escarate C."/>
        </authorList>
    </citation>
    <scope>NUCLEOTIDE SEQUENCE [LARGE SCALE GENOMIC DNA]</scope>
</reference>
<sequence length="99" mass="11511">KRPEQSIASARASVMVYDDLNRKWVHIYHHSLNNTFRVVGRKLHDHEVVINCAILKALKYNQATPTFHQWRDNKQVYGLNFSSKDDAEVFAAAMLRSLE</sequence>
<dbReference type="CDD" id="cd01207">
    <property type="entry name" value="EVH1_Ena_VASP-like"/>
    <property type="match status" value="1"/>
</dbReference>
<dbReference type="PROSITE" id="PS50229">
    <property type="entry name" value="WH1"/>
    <property type="match status" value="1"/>
</dbReference>
<accession>A0A7T8GRR2</accession>
<dbReference type="Pfam" id="PF00568">
    <property type="entry name" value="WH1"/>
    <property type="match status" value="1"/>
</dbReference>
<feature type="non-terminal residue" evidence="2">
    <location>
        <position position="99"/>
    </location>
</feature>
<name>A0A7T8GRR2_CALRO</name>